<gene>
    <name evidence="2" type="ORF">EM20IM_06045</name>
</gene>
<dbReference type="SUPFAM" id="SSF52949">
    <property type="entry name" value="Macro domain-like"/>
    <property type="match status" value="1"/>
</dbReference>
<dbReference type="CDD" id="cd02908">
    <property type="entry name" value="Macro_OAADPr_deacetylase"/>
    <property type="match status" value="1"/>
</dbReference>
<reference evidence="2 3" key="1">
    <citation type="submission" date="2020-12" db="EMBL/GenBank/DDBJ databases">
        <authorList>
            <person name="Awala S.I."/>
            <person name="Gwak J.-H."/>
            <person name="Kim S.-J."/>
            <person name="Rhee S.-K."/>
        </authorList>
    </citation>
    <scope>NUCLEOTIDE SEQUENCE [LARGE SCALE GENOMIC DNA]</scope>
    <source>
        <strain evidence="2 3">IT5</strain>
    </source>
</reference>
<name>A0ABX7PTR7_9BACT</name>
<organism evidence="2 3">
    <name type="scientific">Candidatus Methylacidiphilum infernorum</name>
    <dbReference type="NCBI Taxonomy" id="511746"/>
    <lineage>
        <taxon>Bacteria</taxon>
        <taxon>Pseudomonadati</taxon>
        <taxon>Verrucomicrobiota</taxon>
        <taxon>Methylacidiphilae</taxon>
        <taxon>Methylacidiphilales</taxon>
        <taxon>Methylacidiphilaceae</taxon>
        <taxon>Methylacidiphilum (ex Ratnadevi et al. 2023)</taxon>
    </lineage>
</organism>
<dbReference type="SMART" id="SM00506">
    <property type="entry name" value="A1pp"/>
    <property type="match status" value="1"/>
</dbReference>
<dbReference type="PROSITE" id="PS51154">
    <property type="entry name" value="MACRO"/>
    <property type="match status" value="1"/>
</dbReference>
<dbReference type="Proteomes" id="UP000663088">
    <property type="component" value="Chromosome"/>
</dbReference>
<accession>A0ABX7PTR7</accession>
<dbReference type="PANTHER" id="PTHR11106:SF27">
    <property type="entry name" value="MACRO DOMAIN-CONTAINING PROTEIN"/>
    <property type="match status" value="1"/>
</dbReference>
<keyword evidence="3" id="KW-1185">Reference proteome</keyword>
<evidence type="ECO:0000259" key="1">
    <source>
        <dbReference type="PROSITE" id="PS51154"/>
    </source>
</evidence>
<dbReference type="InterPro" id="IPR043472">
    <property type="entry name" value="Macro_dom-like"/>
</dbReference>
<dbReference type="NCBIfam" id="NF001664">
    <property type="entry name" value="PRK00431.1-6"/>
    <property type="match status" value="1"/>
</dbReference>
<dbReference type="Gene3D" id="3.40.220.10">
    <property type="entry name" value="Leucine Aminopeptidase, subunit E, domain 1"/>
    <property type="match status" value="1"/>
</dbReference>
<feature type="domain" description="Macro" evidence="1">
    <location>
        <begin position="1"/>
        <end position="178"/>
    </location>
</feature>
<proteinExistence type="predicted"/>
<sequence>MYMGIEDVIKRIELVQGDITKLKVDAVVNAANTRLVKGGGVDGAIHRAAGPKLAEACAQLKGCPTGQAKVTPGFNLQAKWIIHAVGPVWQGGQAKEEELLASCYHQALLRAHELGAHSVAFPAISTGAYGFPIAKAARIAWKIVLEFLESHLIPQKVIFCLFDRTAFEIYSSIQEQLVQGKRGILNEGQHPSG</sequence>
<dbReference type="Pfam" id="PF01661">
    <property type="entry name" value="Macro"/>
    <property type="match status" value="1"/>
</dbReference>
<evidence type="ECO:0000313" key="3">
    <source>
        <dbReference type="Proteomes" id="UP000663088"/>
    </source>
</evidence>
<protein>
    <submittedName>
        <fullName evidence="2">O-acetyl-ADP-ribose deacetylase</fullName>
    </submittedName>
</protein>
<dbReference type="PANTHER" id="PTHR11106">
    <property type="entry name" value="GANGLIOSIDE INDUCED DIFFERENTIATION ASSOCIATED PROTEIN 2-RELATED"/>
    <property type="match status" value="1"/>
</dbReference>
<dbReference type="EMBL" id="CP065956">
    <property type="protein sequence ID" value="QSR86073.1"/>
    <property type="molecule type" value="Genomic_DNA"/>
</dbReference>
<evidence type="ECO:0000313" key="2">
    <source>
        <dbReference type="EMBL" id="QSR86073.1"/>
    </source>
</evidence>
<dbReference type="InterPro" id="IPR002589">
    <property type="entry name" value="Macro_dom"/>
</dbReference>